<dbReference type="SUPFAM" id="SSF56801">
    <property type="entry name" value="Acetyl-CoA synthetase-like"/>
    <property type="match status" value="1"/>
</dbReference>
<dbReference type="Pfam" id="PF13193">
    <property type="entry name" value="AMP-binding_C"/>
    <property type="match status" value="1"/>
</dbReference>
<dbReference type="PROSITE" id="PS00455">
    <property type="entry name" value="AMP_BINDING"/>
    <property type="match status" value="1"/>
</dbReference>
<dbReference type="PANTHER" id="PTHR24096">
    <property type="entry name" value="LONG-CHAIN-FATTY-ACID--COA LIGASE"/>
    <property type="match status" value="1"/>
</dbReference>
<dbReference type="InterPro" id="IPR042099">
    <property type="entry name" value="ANL_N_sf"/>
</dbReference>
<dbReference type="GO" id="GO:0016405">
    <property type="term" value="F:CoA-ligase activity"/>
    <property type="evidence" value="ECO:0007669"/>
    <property type="project" value="TreeGrafter"/>
</dbReference>
<reference evidence="4" key="1">
    <citation type="submission" date="2015-11" db="EMBL/GenBank/DDBJ databases">
        <authorList>
            <person name="Varghese N."/>
        </authorList>
    </citation>
    <scope>NUCLEOTIDE SEQUENCE [LARGE SCALE GENOMIC DNA]</scope>
    <source>
        <strain evidence="4">DSM 45899</strain>
    </source>
</reference>
<dbReference type="InterPro" id="IPR000873">
    <property type="entry name" value="AMP-dep_synth/lig_dom"/>
</dbReference>
<dbReference type="Gene3D" id="3.40.50.12780">
    <property type="entry name" value="N-terminal domain of ligase-like"/>
    <property type="match status" value="1"/>
</dbReference>
<dbReference type="InterPro" id="IPR020845">
    <property type="entry name" value="AMP-binding_CS"/>
</dbReference>
<dbReference type="InterPro" id="IPR025110">
    <property type="entry name" value="AMP-bd_C"/>
</dbReference>
<organism evidence="3 4">
    <name type="scientific">Parafrankia irregularis</name>
    <dbReference type="NCBI Taxonomy" id="795642"/>
    <lineage>
        <taxon>Bacteria</taxon>
        <taxon>Bacillati</taxon>
        <taxon>Actinomycetota</taxon>
        <taxon>Actinomycetes</taxon>
        <taxon>Frankiales</taxon>
        <taxon>Frankiaceae</taxon>
        <taxon>Parafrankia</taxon>
    </lineage>
</organism>
<feature type="domain" description="AMP-binding enzyme C-terminal" evidence="2">
    <location>
        <begin position="423"/>
        <end position="523"/>
    </location>
</feature>
<evidence type="ECO:0000313" key="3">
    <source>
        <dbReference type="EMBL" id="CUU57450.1"/>
    </source>
</evidence>
<dbReference type="RefSeq" id="WP_091278885.1">
    <property type="nucleotide sequence ID" value="NZ_FAOZ01000012.1"/>
</dbReference>
<feature type="domain" description="AMP-dependent synthetase/ligase" evidence="1">
    <location>
        <begin position="7"/>
        <end position="365"/>
    </location>
</feature>
<dbReference type="Pfam" id="PF00501">
    <property type="entry name" value="AMP-binding"/>
    <property type="match status" value="1"/>
</dbReference>
<evidence type="ECO:0000259" key="1">
    <source>
        <dbReference type="Pfam" id="PF00501"/>
    </source>
</evidence>
<evidence type="ECO:0000313" key="4">
    <source>
        <dbReference type="Proteomes" id="UP000198802"/>
    </source>
</evidence>
<dbReference type="Proteomes" id="UP000198802">
    <property type="component" value="Unassembled WGS sequence"/>
</dbReference>
<dbReference type="EMBL" id="FAOZ01000012">
    <property type="protein sequence ID" value="CUU57450.1"/>
    <property type="molecule type" value="Genomic_DNA"/>
</dbReference>
<accession>A0A0S4QSK8</accession>
<keyword evidence="4" id="KW-1185">Reference proteome</keyword>
<evidence type="ECO:0000259" key="2">
    <source>
        <dbReference type="Pfam" id="PF13193"/>
    </source>
</evidence>
<dbReference type="InterPro" id="IPR045851">
    <property type="entry name" value="AMP-bd_C_sf"/>
</dbReference>
<name>A0A0S4QSK8_9ACTN</name>
<protein>
    <submittedName>
        <fullName evidence="3">Fatty-acyl-CoA synthase</fullName>
    </submittedName>
</protein>
<dbReference type="Gene3D" id="3.30.300.30">
    <property type="match status" value="1"/>
</dbReference>
<sequence>MYLGSVAREVPDKIAYLVIDGTEAGQVREPVTYRELDERSNRLAQLWWSRGLRPGDVVAVCMENNARYLEVVWAAQRSGLLYTAANYRLTPDELAYMVDDSGARALVVSAATEQSALTLLDRTPSVRVRLAVGADLPGHERYEEAVATFPACPLDTELEGGDMLYSSGTTGRPKGIRSSIAEPAPIGEGGPLPALLRQLYGFGPDTVYLSPAPLYHAAPLRYCVTATRLGGTVVVMERFDPAAFLGAVSEYRATHAQVVPTMFVRLLKMPEEQRLAYDTSSLRYVIHAAAPCPRQVKQAVLDWLGPIVHEYYAGSEGNCYVACSPQDWLAHPGSVGRALLGVPHITDDDGVELGPGQIGTVWFSGGPEFSYHHDPVKTAESHDARGWSTLGDIGYLDEEGFLYLTDRRSYTIITGGVNVYPQEIEDLLVGHPDVLDAAVFGVPDPDLGQRVQAVVQPVPAVVESITGAATAGPAAAITDTAIAAAQDELVDELMRYCREHLVGPKRPRDIDIVTELPRHPTGKLYKRLLVDQYSRNNQASQYDQASQ</sequence>
<dbReference type="PANTHER" id="PTHR24096:SF323">
    <property type="entry name" value="BLR3536 PROTEIN"/>
    <property type="match status" value="1"/>
</dbReference>
<proteinExistence type="predicted"/>
<gene>
    <name evidence="3" type="ORF">Ga0074812_112110</name>
</gene>
<dbReference type="AlphaFoldDB" id="A0A0S4QSK8"/>